<reference evidence="2" key="1">
    <citation type="submission" date="2025-08" db="UniProtKB">
        <authorList>
            <consortium name="Ensembl"/>
        </authorList>
    </citation>
    <scope>IDENTIFICATION</scope>
</reference>
<name>A0A671PAA2_9TELE</name>
<accession>A0A671PAA2</accession>
<dbReference type="PROSITE" id="PS50853">
    <property type="entry name" value="FN3"/>
    <property type="match status" value="2"/>
</dbReference>
<organism evidence="2 3">
    <name type="scientific">Sinocyclocheilus anshuiensis</name>
    <dbReference type="NCBI Taxonomy" id="1608454"/>
    <lineage>
        <taxon>Eukaryota</taxon>
        <taxon>Metazoa</taxon>
        <taxon>Chordata</taxon>
        <taxon>Craniata</taxon>
        <taxon>Vertebrata</taxon>
        <taxon>Euteleostomi</taxon>
        <taxon>Actinopterygii</taxon>
        <taxon>Neopterygii</taxon>
        <taxon>Teleostei</taxon>
        <taxon>Ostariophysi</taxon>
        <taxon>Cypriniformes</taxon>
        <taxon>Cyprinidae</taxon>
        <taxon>Cyprininae</taxon>
        <taxon>Sinocyclocheilus</taxon>
    </lineage>
</organism>
<dbReference type="Pfam" id="PF18078">
    <property type="entry name" value="Thioredoxin_11"/>
    <property type="match status" value="1"/>
</dbReference>
<protein>
    <recommendedName>
        <fullName evidence="1">Fibronectin type-III domain-containing protein</fullName>
    </recommendedName>
</protein>
<dbReference type="InterPro" id="IPR036116">
    <property type="entry name" value="FN3_sf"/>
</dbReference>
<evidence type="ECO:0000313" key="2">
    <source>
        <dbReference type="Ensembl" id="ENSSANP00000055643.1"/>
    </source>
</evidence>
<dbReference type="CDD" id="cd00063">
    <property type="entry name" value="FN3"/>
    <property type="match status" value="2"/>
</dbReference>
<dbReference type="AlphaFoldDB" id="A0A671PAA2"/>
<dbReference type="InterPro" id="IPR013783">
    <property type="entry name" value="Ig-like_fold"/>
</dbReference>
<dbReference type="Pfam" id="PF21109">
    <property type="entry name" value="Stonustoxin_helical"/>
    <property type="match status" value="1"/>
</dbReference>
<dbReference type="InterPro" id="IPR040581">
    <property type="entry name" value="Thioredoxin_11"/>
</dbReference>
<dbReference type="PANTHER" id="PTHR31594">
    <property type="entry name" value="AIG1-TYPE G DOMAIN-CONTAINING PROTEIN"/>
    <property type="match status" value="1"/>
</dbReference>
<keyword evidence="3" id="KW-1185">Reference proteome</keyword>
<evidence type="ECO:0000313" key="3">
    <source>
        <dbReference type="Proteomes" id="UP000472260"/>
    </source>
</evidence>
<dbReference type="Proteomes" id="UP000472260">
    <property type="component" value="Unassembled WGS sequence"/>
</dbReference>
<dbReference type="Gene3D" id="2.60.40.10">
    <property type="entry name" value="Immunoglobulins"/>
    <property type="match status" value="2"/>
</dbReference>
<dbReference type="Ensembl" id="ENSSANT00000059206.1">
    <property type="protein sequence ID" value="ENSSANP00000055643.1"/>
    <property type="gene ID" value="ENSSANG00000027867.1"/>
</dbReference>
<dbReference type="PANTHER" id="PTHR31594:SF16">
    <property type="entry name" value="SI:CH211-281L24.3"/>
    <property type="match status" value="1"/>
</dbReference>
<dbReference type="SUPFAM" id="SSF49265">
    <property type="entry name" value="Fibronectin type III"/>
    <property type="match status" value="1"/>
</dbReference>
<sequence length="681" mass="77199">VSHYFVKLRQNPKPFILAEDTVASIKVSLPRPQTCVKILECDSIQERFKELGISRTLLQNGKSALTKLSGAAAFLNHPEQSQHQDRITLHYRTTTRLDMISQRLLQEVAPSSVINATTATHVIIGVCYGAQAFFVFDYANERISTERHAEMENVIKKITTTPNARDAFSSLTEKEKTNSSDYYCSLYTDLGDWKSPVSFDKAVEIYGSLPMLLGSKGERAVPLKVWLYPLKNLNQSSVRAALSGVGGNLIHRAENILEHLRKQIRICQDMITDYINVKVIMEFPALKYKLVQFSDLLQEYKTNFHRSIAEIVESIHMKQLEQEKSLQVLLETHDQSPFSVEKPNQWLENKETELKTLNDLRAADIAVVKSQAELEQVIGHSQITRVMCLTIFSPDSEDLFLSALRQYIKSDHMKSHDSLLLKLVSINQKVLIDVQLFIAAKETNEDVEQTKFITALIPGDGFPEYSVQFYHSGMTVSRNVKLAIKPDLAQIVQIKHTSVSLKLKQTQTKSIEKYVVEYRALGDDGMSNKTWKQIIFDATTLKETCMISGLKSGHKYQLRYSVIEQDYISNFSNIMKFQTAVAATPGQPLINKLDRNTLRVTWLKAEADKDCPVLRYMVEYKKAGLEGWSSVQTQGPECEYTLTLPHSTCYRGRVSAVYEDITSKPSEETPVPVDGKINVKH</sequence>
<dbReference type="InterPro" id="IPR048997">
    <property type="entry name" value="Stonustoxin-like_helical"/>
</dbReference>
<dbReference type="InterPro" id="IPR052090">
    <property type="entry name" value="Cytolytic_pore-forming_toxin"/>
</dbReference>
<feature type="domain" description="Fibronectin type-III" evidence="1">
    <location>
        <begin position="584"/>
        <end position="676"/>
    </location>
</feature>
<feature type="domain" description="Fibronectin type-III" evidence="1">
    <location>
        <begin position="485"/>
        <end position="582"/>
    </location>
</feature>
<evidence type="ECO:0000259" key="1">
    <source>
        <dbReference type="PROSITE" id="PS50853"/>
    </source>
</evidence>
<dbReference type="InterPro" id="IPR003961">
    <property type="entry name" value="FN3_dom"/>
</dbReference>
<reference evidence="2" key="2">
    <citation type="submission" date="2025-09" db="UniProtKB">
        <authorList>
            <consortium name="Ensembl"/>
        </authorList>
    </citation>
    <scope>IDENTIFICATION</scope>
</reference>
<proteinExistence type="predicted"/>